<dbReference type="KEGG" id="pfer:IRI77_08660"/>
<sequence>MKLKACIADVETTGLSNTTDEVVELGLVLFEFDHISGEVYGVVDEYTGLRDPGRPIPAGATEAHGLTWDDVRGKALDDAAVRSIFARSTMMIAHNARFDRGFIERMYPETRRLPWVCSMDGVAWRNKGFRSKGLQELLRHHNIVAEAAHRALDDARNTLLLLSQKQGDGRTYLADLLARVK</sequence>
<dbReference type="PANTHER" id="PTHR30231">
    <property type="entry name" value="DNA POLYMERASE III SUBUNIT EPSILON"/>
    <property type="match status" value="1"/>
</dbReference>
<dbReference type="GO" id="GO:0003676">
    <property type="term" value="F:nucleic acid binding"/>
    <property type="evidence" value="ECO:0007669"/>
    <property type="project" value="InterPro"/>
</dbReference>
<dbReference type="Pfam" id="PF00929">
    <property type="entry name" value="RNase_T"/>
    <property type="match status" value="1"/>
</dbReference>
<dbReference type="PANTHER" id="PTHR30231:SF37">
    <property type="entry name" value="EXODEOXYRIBONUCLEASE 10"/>
    <property type="match status" value="1"/>
</dbReference>
<comment type="function">
    <text evidence="1">DNA polymerase III is a complex, multichain enzyme responsible for most of the replicative synthesis in bacteria. The epsilon subunit contain the editing function and is a proofreading 3'-5' exonuclease.</text>
</comment>
<protein>
    <submittedName>
        <fullName evidence="4">DNA polymerase III subunit epsilon</fullName>
    </submittedName>
</protein>
<dbReference type="CDD" id="cd06127">
    <property type="entry name" value="DEDDh"/>
    <property type="match status" value="1"/>
</dbReference>
<reference evidence="4 5" key="1">
    <citation type="submission" date="2020-10" db="EMBL/GenBank/DDBJ databases">
        <title>Complete genome sequence of Paludibaculum fermentans P105T, a facultatively anaerobic acidobacterium capable of dissimilatory Fe(III) reduction.</title>
        <authorList>
            <person name="Dedysh S.N."/>
            <person name="Beletsky A.V."/>
            <person name="Kulichevskaya I.S."/>
            <person name="Mardanov A.V."/>
            <person name="Ravin N.V."/>
        </authorList>
    </citation>
    <scope>NUCLEOTIDE SEQUENCE [LARGE SCALE GENOMIC DNA]</scope>
    <source>
        <strain evidence="4 5">P105</strain>
    </source>
</reference>
<organism evidence="4 5">
    <name type="scientific">Paludibaculum fermentans</name>
    <dbReference type="NCBI Taxonomy" id="1473598"/>
    <lineage>
        <taxon>Bacteria</taxon>
        <taxon>Pseudomonadati</taxon>
        <taxon>Acidobacteriota</taxon>
        <taxon>Terriglobia</taxon>
        <taxon>Bryobacterales</taxon>
        <taxon>Bryobacteraceae</taxon>
        <taxon>Paludibaculum</taxon>
    </lineage>
</organism>
<keyword evidence="5" id="KW-1185">Reference proteome</keyword>
<feature type="domain" description="Exonuclease" evidence="3">
    <location>
        <begin position="4"/>
        <end position="171"/>
    </location>
</feature>
<dbReference type="SUPFAM" id="SSF53098">
    <property type="entry name" value="Ribonuclease H-like"/>
    <property type="match status" value="1"/>
</dbReference>
<proteinExistence type="predicted"/>
<dbReference type="GO" id="GO:0045004">
    <property type="term" value="P:DNA replication proofreading"/>
    <property type="evidence" value="ECO:0007669"/>
    <property type="project" value="TreeGrafter"/>
</dbReference>
<evidence type="ECO:0000313" key="5">
    <source>
        <dbReference type="Proteomes" id="UP000593892"/>
    </source>
</evidence>
<dbReference type="AlphaFoldDB" id="A0A7S7SM31"/>
<dbReference type="InterPro" id="IPR036397">
    <property type="entry name" value="RNaseH_sf"/>
</dbReference>
<dbReference type="Proteomes" id="UP000593892">
    <property type="component" value="Chromosome"/>
</dbReference>
<dbReference type="InterPro" id="IPR012337">
    <property type="entry name" value="RNaseH-like_sf"/>
</dbReference>
<dbReference type="SMART" id="SM00479">
    <property type="entry name" value="EXOIII"/>
    <property type="match status" value="1"/>
</dbReference>
<dbReference type="GO" id="GO:0008408">
    <property type="term" value="F:3'-5' exonuclease activity"/>
    <property type="evidence" value="ECO:0007669"/>
    <property type="project" value="TreeGrafter"/>
</dbReference>
<dbReference type="FunFam" id="3.30.420.10:FF:000045">
    <property type="entry name" value="3'-5' exonuclease DinG"/>
    <property type="match status" value="1"/>
</dbReference>
<dbReference type="RefSeq" id="WP_194451672.1">
    <property type="nucleotide sequence ID" value="NZ_CP063849.1"/>
</dbReference>
<name>A0A7S7SM31_PALFE</name>
<comment type="subunit">
    <text evidence="2">DNA polymerase III contains a core (composed of alpha, epsilon and theta chains) that associates with a tau subunit. This core dimerizes to form the POLIII' complex. PolIII' associates with the gamma complex (composed of gamma, delta, delta', psi and chi chains) and with the beta chain to form the complete DNA polymerase III complex.</text>
</comment>
<dbReference type="Gene3D" id="3.30.420.10">
    <property type="entry name" value="Ribonuclease H-like superfamily/Ribonuclease H"/>
    <property type="match status" value="1"/>
</dbReference>
<dbReference type="GO" id="GO:0005829">
    <property type="term" value="C:cytosol"/>
    <property type="evidence" value="ECO:0007669"/>
    <property type="project" value="TreeGrafter"/>
</dbReference>
<dbReference type="EMBL" id="CP063849">
    <property type="protein sequence ID" value="QOY90009.1"/>
    <property type="molecule type" value="Genomic_DNA"/>
</dbReference>
<evidence type="ECO:0000256" key="1">
    <source>
        <dbReference type="ARBA" id="ARBA00025483"/>
    </source>
</evidence>
<evidence type="ECO:0000313" key="4">
    <source>
        <dbReference type="EMBL" id="QOY90009.1"/>
    </source>
</evidence>
<evidence type="ECO:0000256" key="2">
    <source>
        <dbReference type="ARBA" id="ARBA00026073"/>
    </source>
</evidence>
<accession>A0A7S7SM31</accession>
<gene>
    <name evidence="4" type="ORF">IRI77_08660</name>
</gene>
<dbReference type="InterPro" id="IPR013520">
    <property type="entry name" value="Ribonucl_H"/>
</dbReference>
<evidence type="ECO:0000259" key="3">
    <source>
        <dbReference type="SMART" id="SM00479"/>
    </source>
</evidence>